<proteinExistence type="predicted"/>
<evidence type="ECO:0000313" key="2">
    <source>
        <dbReference type="EMBL" id="GFN79855.1"/>
    </source>
</evidence>
<protein>
    <submittedName>
        <fullName evidence="2">Uncharacterized protein</fullName>
    </submittedName>
</protein>
<keyword evidence="3" id="KW-1185">Reference proteome</keyword>
<evidence type="ECO:0000256" key="1">
    <source>
        <dbReference type="SAM" id="MobiDB-lite"/>
    </source>
</evidence>
<reference evidence="2 3" key="1">
    <citation type="journal article" date="2021" name="Elife">
        <title>Chloroplast acquisition without the gene transfer in kleptoplastic sea slugs, Plakobranchus ocellatus.</title>
        <authorList>
            <person name="Maeda T."/>
            <person name="Takahashi S."/>
            <person name="Yoshida T."/>
            <person name="Shimamura S."/>
            <person name="Takaki Y."/>
            <person name="Nagai Y."/>
            <person name="Toyoda A."/>
            <person name="Suzuki Y."/>
            <person name="Arimoto A."/>
            <person name="Ishii H."/>
            <person name="Satoh N."/>
            <person name="Nishiyama T."/>
            <person name="Hasebe M."/>
            <person name="Maruyama T."/>
            <person name="Minagawa J."/>
            <person name="Obokata J."/>
            <person name="Shigenobu S."/>
        </authorList>
    </citation>
    <scope>NUCLEOTIDE SEQUENCE [LARGE SCALE GENOMIC DNA]</scope>
</reference>
<dbReference type="Proteomes" id="UP000735302">
    <property type="component" value="Unassembled WGS sequence"/>
</dbReference>
<name>A0AAV3YBV0_9GAST</name>
<evidence type="ECO:0000313" key="3">
    <source>
        <dbReference type="Proteomes" id="UP000735302"/>
    </source>
</evidence>
<accession>A0AAV3YBV0</accession>
<dbReference type="EMBL" id="BLXT01000744">
    <property type="protein sequence ID" value="GFN79855.1"/>
    <property type="molecule type" value="Genomic_DNA"/>
</dbReference>
<sequence>MVIQYLHLLRIEHPVSNLNERVRTPQKIYTMTVRLAKLDVFTKLKPSLLWNLSTGREVRPKQVSPKVKGKNIHDSQDGNGRAYPC</sequence>
<organism evidence="2 3">
    <name type="scientific">Plakobranchus ocellatus</name>
    <dbReference type="NCBI Taxonomy" id="259542"/>
    <lineage>
        <taxon>Eukaryota</taxon>
        <taxon>Metazoa</taxon>
        <taxon>Spiralia</taxon>
        <taxon>Lophotrochozoa</taxon>
        <taxon>Mollusca</taxon>
        <taxon>Gastropoda</taxon>
        <taxon>Heterobranchia</taxon>
        <taxon>Euthyneura</taxon>
        <taxon>Panpulmonata</taxon>
        <taxon>Sacoglossa</taxon>
        <taxon>Placobranchoidea</taxon>
        <taxon>Plakobranchidae</taxon>
        <taxon>Plakobranchus</taxon>
    </lineage>
</organism>
<comment type="caution">
    <text evidence="2">The sequence shown here is derived from an EMBL/GenBank/DDBJ whole genome shotgun (WGS) entry which is preliminary data.</text>
</comment>
<feature type="region of interest" description="Disordered" evidence="1">
    <location>
        <begin position="60"/>
        <end position="85"/>
    </location>
</feature>
<dbReference type="AlphaFoldDB" id="A0AAV3YBV0"/>
<gene>
    <name evidence="2" type="ORF">PoB_000636100</name>
</gene>